<evidence type="ECO:0000256" key="5">
    <source>
        <dbReference type="ARBA" id="ARBA00008391"/>
    </source>
</evidence>
<dbReference type="CDD" id="cd06223">
    <property type="entry name" value="PRTases_typeI"/>
    <property type="match status" value="1"/>
</dbReference>
<comment type="similarity">
    <text evidence="5 11">Belongs to the purine/pyrimidine phosphoribosyltransferase family.</text>
</comment>
<dbReference type="HAMAP" id="MF_00004">
    <property type="entry name" value="Aden_phosphoribosyltr"/>
    <property type="match status" value="1"/>
</dbReference>
<comment type="catalytic activity">
    <reaction evidence="1 11">
        <text>AMP + diphosphate = 5-phospho-alpha-D-ribose 1-diphosphate + adenine</text>
        <dbReference type="Rhea" id="RHEA:16609"/>
        <dbReference type="ChEBI" id="CHEBI:16708"/>
        <dbReference type="ChEBI" id="CHEBI:33019"/>
        <dbReference type="ChEBI" id="CHEBI:58017"/>
        <dbReference type="ChEBI" id="CHEBI:456215"/>
        <dbReference type="EC" id="2.4.2.7"/>
    </reaction>
</comment>
<keyword evidence="7 11" id="KW-0963">Cytoplasm</keyword>
<evidence type="ECO:0000256" key="9">
    <source>
        <dbReference type="ARBA" id="ARBA00022679"/>
    </source>
</evidence>
<keyword evidence="8 11" id="KW-0328">Glycosyltransferase</keyword>
<dbReference type="InterPro" id="IPR005764">
    <property type="entry name" value="Ade_phspho_trans"/>
</dbReference>
<dbReference type="EC" id="2.4.2.7" evidence="6 11"/>
<comment type="function">
    <text evidence="2 11">Catalyzes a salvage reaction resulting in the formation of AMP, that is energically less costly than de novo synthesis.</text>
</comment>
<evidence type="ECO:0000256" key="8">
    <source>
        <dbReference type="ARBA" id="ARBA00022676"/>
    </source>
</evidence>
<evidence type="ECO:0000256" key="6">
    <source>
        <dbReference type="ARBA" id="ARBA00011893"/>
    </source>
</evidence>
<name>A0ABU2J9G0_9ACTN</name>
<keyword evidence="14" id="KW-1185">Reference proteome</keyword>
<dbReference type="PANTHER" id="PTHR32315:SF3">
    <property type="entry name" value="ADENINE PHOSPHORIBOSYLTRANSFERASE"/>
    <property type="match status" value="1"/>
</dbReference>
<reference evidence="14" key="1">
    <citation type="submission" date="2023-07" db="EMBL/GenBank/DDBJ databases">
        <title>30 novel species of actinomycetes from the DSMZ collection.</title>
        <authorList>
            <person name="Nouioui I."/>
        </authorList>
    </citation>
    <scope>NUCLEOTIDE SEQUENCE [LARGE SCALE GENOMIC DNA]</scope>
    <source>
        <strain evidence="14">DSM 44399</strain>
    </source>
</reference>
<comment type="pathway">
    <text evidence="4 11">Purine metabolism; AMP biosynthesis via salvage pathway; AMP from adenine: step 1/1.</text>
</comment>
<gene>
    <name evidence="11" type="primary">apt</name>
    <name evidence="13" type="ORF">RM423_07070</name>
</gene>
<keyword evidence="9 11" id="KW-0808">Transferase</keyword>
<evidence type="ECO:0000256" key="2">
    <source>
        <dbReference type="ARBA" id="ARBA00003968"/>
    </source>
</evidence>
<evidence type="ECO:0000256" key="3">
    <source>
        <dbReference type="ARBA" id="ARBA00004496"/>
    </source>
</evidence>
<evidence type="ECO:0000256" key="11">
    <source>
        <dbReference type="HAMAP-Rule" id="MF_00004"/>
    </source>
</evidence>
<dbReference type="PANTHER" id="PTHR32315">
    <property type="entry name" value="ADENINE PHOSPHORIBOSYLTRANSFERASE"/>
    <property type="match status" value="1"/>
</dbReference>
<evidence type="ECO:0000256" key="7">
    <source>
        <dbReference type="ARBA" id="ARBA00022490"/>
    </source>
</evidence>
<sequence length="184" mass="18938">MTGSGTAEANDISLAQLINGLLRDVEDFPQPGVRFKDITPLLADAAAFGACIDELADLPGAYEADVIAGVEARGFVVAAALARAVDAGVVPVRKAGKLPPPTLSARYDLEYGSAEIEVPTGLLEGKRVYVVDDVLATGGTLAAAIDLLSRAGATVTGVGVLVELSFLKGRARLDGHDLRALLTL</sequence>
<evidence type="ECO:0000313" key="13">
    <source>
        <dbReference type="EMBL" id="MDT0261154.1"/>
    </source>
</evidence>
<dbReference type="Proteomes" id="UP001183176">
    <property type="component" value="Unassembled WGS sequence"/>
</dbReference>
<accession>A0ABU2J9G0</accession>
<proteinExistence type="inferred from homology"/>
<comment type="subunit">
    <text evidence="11">Homodimer.</text>
</comment>
<comment type="subcellular location">
    <subcellularLocation>
        <location evidence="3 11">Cytoplasm</location>
    </subcellularLocation>
</comment>
<dbReference type="Gene3D" id="3.40.50.2020">
    <property type="match status" value="1"/>
</dbReference>
<evidence type="ECO:0000256" key="4">
    <source>
        <dbReference type="ARBA" id="ARBA00004659"/>
    </source>
</evidence>
<dbReference type="GO" id="GO:0003999">
    <property type="term" value="F:adenine phosphoribosyltransferase activity"/>
    <property type="evidence" value="ECO:0007669"/>
    <property type="project" value="UniProtKB-EC"/>
</dbReference>
<dbReference type="Pfam" id="PF00156">
    <property type="entry name" value="Pribosyltran"/>
    <property type="match status" value="1"/>
</dbReference>
<feature type="domain" description="Phosphoribosyltransferase" evidence="12">
    <location>
        <begin position="61"/>
        <end position="162"/>
    </location>
</feature>
<dbReference type="SUPFAM" id="SSF53271">
    <property type="entry name" value="PRTase-like"/>
    <property type="match status" value="1"/>
</dbReference>
<evidence type="ECO:0000256" key="10">
    <source>
        <dbReference type="ARBA" id="ARBA00022726"/>
    </source>
</evidence>
<dbReference type="InterPro" id="IPR050054">
    <property type="entry name" value="UPRTase/APRTase"/>
</dbReference>
<organism evidence="13 14">
    <name type="scientific">Jatrophihabitans lederbergiae</name>
    <dbReference type="NCBI Taxonomy" id="3075547"/>
    <lineage>
        <taxon>Bacteria</taxon>
        <taxon>Bacillati</taxon>
        <taxon>Actinomycetota</taxon>
        <taxon>Actinomycetes</taxon>
        <taxon>Jatrophihabitantales</taxon>
        <taxon>Jatrophihabitantaceae</taxon>
        <taxon>Jatrophihabitans</taxon>
    </lineage>
</organism>
<dbReference type="NCBIfam" id="NF002636">
    <property type="entry name" value="PRK02304.1-5"/>
    <property type="match status" value="1"/>
</dbReference>
<protein>
    <recommendedName>
        <fullName evidence="6 11">Adenine phosphoribosyltransferase</fullName>
        <shortName evidence="11">APRT</shortName>
        <ecNumber evidence="6 11">2.4.2.7</ecNumber>
    </recommendedName>
</protein>
<comment type="caution">
    <text evidence="13">The sequence shown here is derived from an EMBL/GenBank/DDBJ whole genome shotgun (WGS) entry which is preliminary data.</text>
</comment>
<evidence type="ECO:0000256" key="1">
    <source>
        <dbReference type="ARBA" id="ARBA00000868"/>
    </source>
</evidence>
<evidence type="ECO:0000313" key="14">
    <source>
        <dbReference type="Proteomes" id="UP001183176"/>
    </source>
</evidence>
<dbReference type="EMBL" id="JAVREH010000006">
    <property type="protein sequence ID" value="MDT0261154.1"/>
    <property type="molecule type" value="Genomic_DNA"/>
</dbReference>
<evidence type="ECO:0000259" key="12">
    <source>
        <dbReference type="Pfam" id="PF00156"/>
    </source>
</evidence>
<keyword evidence="10 11" id="KW-0660">Purine salvage</keyword>
<dbReference type="InterPro" id="IPR000836">
    <property type="entry name" value="PRTase_dom"/>
</dbReference>
<dbReference type="InterPro" id="IPR029057">
    <property type="entry name" value="PRTase-like"/>
</dbReference>
<dbReference type="RefSeq" id="WP_311422308.1">
    <property type="nucleotide sequence ID" value="NZ_JAVREH010000006.1"/>
</dbReference>